<dbReference type="SUPFAM" id="SSF52540">
    <property type="entry name" value="P-loop containing nucleoside triphosphate hydrolases"/>
    <property type="match status" value="2"/>
</dbReference>
<dbReference type="OrthoDB" id="9989112at2759"/>
<evidence type="ECO:0000256" key="5">
    <source>
        <dbReference type="ARBA" id="ARBA00023288"/>
    </source>
</evidence>
<dbReference type="FunFam" id="3.40.50.300:FF:001447">
    <property type="entry name" value="Ras-related protein Rab-1B"/>
    <property type="match status" value="1"/>
</dbReference>
<sequence length="380" mass="43593">MAKTYDFLFKLLLIGDSGVGKTCVLFRFSEDAFNSTFISTIGIDFKIRTIELDGKKIKLQIWDTAGQERFRTITTAYYRGAMGIMLVYDITNEKSFDNIKNWIRNIEEHASSDVEKMVLGNKCDMEDRRQVSKTKGEQLAVEYAIKFMETSAKASINVEEAFFALARDIKAKMDKKLYTRKFAMSLTLKVVLIGDSKVGKTAVMNRFLGEFFDPAFIMTTAGEALKRKRLVVNKQNVELELWDAPGHEGYRTYAEVYMKNAKAVVVFFDVSNYSSFENIDHWLHFIPHAEGTAQLTPTFIIGNKTDTTERTVKTEEAEHKAKKQESLYFETSAKNNNTDYFDQIFKKIIEDVLNKSHGSMNSGSSPRPRRIPWYRNCVLL</sequence>
<dbReference type="Gene3D" id="3.40.50.300">
    <property type="entry name" value="P-loop containing nucleotide triphosphate hydrolases"/>
    <property type="match status" value="2"/>
</dbReference>
<evidence type="ECO:0000256" key="7">
    <source>
        <dbReference type="ARBA" id="ARBA00037868"/>
    </source>
</evidence>
<dbReference type="CDD" id="cd01867">
    <property type="entry name" value="Rab8_Rab10_Rab13_like"/>
    <property type="match status" value="1"/>
</dbReference>
<name>A0A7D9E7L5_PARCT</name>
<evidence type="ECO:0000256" key="3">
    <source>
        <dbReference type="ARBA" id="ARBA00023134"/>
    </source>
</evidence>
<dbReference type="PROSITE" id="PS51421">
    <property type="entry name" value="RAS"/>
    <property type="match status" value="1"/>
</dbReference>
<dbReference type="GO" id="GO:0005737">
    <property type="term" value="C:cytoplasm"/>
    <property type="evidence" value="ECO:0007669"/>
    <property type="project" value="UniProtKB-ARBA"/>
</dbReference>
<gene>
    <name evidence="8" type="ORF">PACLA_8A073251</name>
</gene>
<keyword evidence="6" id="KW-0636">Prenylation</keyword>
<dbReference type="AlphaFoldDB" id="A0A7D9E7L5"/>
<evidence type="ECO:0000313" key="8">
    <source>
        <dbReference type="EMBL" id="CAB4003570.1"/>
    </source>
</evidence>
<evidence type="ECO:0000313" key="9">
    <source>
        <dbReference type="Proteomes" id="UP001152795"/>
    </source>
</evidence>
<comment type="similarity">
    <text evidence="1">Belongs to the small GTPase superfamily. Rab family.</text>
</comment>
<reference evidence="8" key="1">
    <citation type="submission" date="2020-04" db="EMBL/GenBank/DDBJ databases">
        <authorList>
            <person name="Alioto T."/>
            <person name="Alioto T."/>
            <person name="Gomez Garrido J."/>
        </authorList>
    </citation>
    <scope>NUCLEOTIDE SEQUENCE</scope>
    <source>
        <strain evidence="8">A484AB</strain>
    </source>
</reference>
<dbReference type="InterPro" id="IPR050305">
    <property type="entry name" value="Small_GTPase_Rab"/>
</dbReference>
<dbReference type="PROSITE" id="PS51420">
    <property type="entry name" value="RHO"/>
    <property type="match status" value="1"/>
</dbReference>
<keyword evidence="9" id="KW-1185">Reference proteome</keyword>
<dbReference type="SMART" id="SM00177">
    <property type="entry name" value="ARF"/>
    <property type="match status" value="1"/>
</dbReference>
<protein>
    <submittedName>
        <fullName evidence="8">Ras-related Rab-8A-like</fullName>
    </submittedName>
</protein>
<evidence type="ECO:0000256" key="2">
    <source>
        <dbReference type="ARBA" id="ARBA00022741"/>
    </source>
</evidence>
<dbReference type="GO" id="GO:0012505">
    <property type="term" value="C:endomembrane system"/>
    <property type="evidence" value="ECO:0007669"/>
    <property type="project" value="UniProtKB-SubCell"/>
</dbReference>
<dbReference type="InterPro" id="IPR001806">
    <property type="entry name" value="Small_GTPase"/>
</dbReference>
<proteinExistence type="inferred from homology"/>
<evidence type="ECO:0000256" key="4">
    <source>
        <dbReference type="ARBA" id="ARBA00023136"/>
    </source>
</evidence>
<organism evidence="8 9">
    <name type="scientific">Paramuricea clavata</name>
    <name type="common">Red gorgonian</name>
    <name type="synonym">Violescent sea-whip</name>
    <dbReference type="NCBI Taxonomy" id="317549"/>
    <lineage>
        <taxon>Eukaryota</taxon>
        <taxon>Metazoa</taxon>
        <taxon>Cnidaria</taxon>
        <taxon>Anthozoa</taxon>
        <taxon>Octocorallia</taxon>
        <taxon>Malacalcyonacea</taxon>
        <taxon>Plexauridae</taxon>
        <taxon>Paramuricea</taxon>
    </lineage>
</organism>
<dbReference type="PRINTS" id="PR00449">
    <property type="entry name" value="RASTRNSFRMNG"/>
</dbReference>
<keyword evidence="5" id="KW-0449">Lipoprotein</keyword>
<dbReference type="NCBIfam" id="TIGR00231">
    <property type="entry name" value="small_GTP"/>
    <property type="match status" value="2"/>
</dbReference>
<dbReference type="InterPro" id="IPR027417">
    <property type="entry name" value="P-loop_NTPase"/>
</dbReference>
<dbReference type="GO" id="GO:0005525">
    <property type="term" value="F:GTP binding"/>
    <property type="evidence" value="ECO:0007669"/>
    <property type="project" value="UniProtKB-KW"/>
</dbReference>
<dbReference type="SMART" id="SM00173">
    <property type="entry name" value="RAS"/>
    <property type="match status" value="2"/>
</dbReference>
<evidence type="ECO:0000256" key="6">
    <source>
        <dbReference type="ARBA" id="ARBA00023289"/>
    </source>
</evidence>
<evidence type="ECO:0000256" key="1">
    <source>
        <dbReference type="ARBA" id="ARBA00006270"/>
    </source>
</evidence>
<dbReference type="SMART" id="SM00174">
    <property type="entry name" value="RHO"/>
    <property type="match status" value="1"/>
</dbReference>
<dbReference type="GO" id="GO:0003924">
    <property type="term" value="F:GTPase activity"/>
    <property type="evidence" value="ECO:0007669"/>
    <property type="project" value="InterPro"/>
</dbReference>
<dbReference type="InterPro" id="IPR005225">
    <property type="entry name" value="Small_GTP-bd"/>
</dbReference>
<comment type="caution">
    <text evidence="8">The sequence shown here is derived from an EMBL/GenBank/DDBJ whole genome shotgun (WGS) entry which is preliminary data.</text>
</comment>
<dbReference type="Proteomes" id="UP001152795">
    <property type="component" value="Unassembled WGS sequence"/>
</dbReference>
<dbReference type="FunFam" id="3.40.50.300:FF:000202">
    <property type="entry name" value="ras-related protein Rab-8A"/>
    <property type="match status" value="1"/>
</dbReference>
<dbReference type="Pfam" id="PF00071">
    <property type="entry name" value="Ras"/>
    <property type="match status" value="2"/>
</dbReference>
<keyword evidence="2" id="KW-0547">Nucleotide-binding</keyword>
<dbReference type="SMART" id="SM00176">
    <property type="entry name" value="RAN"/>
    <property type="match status" value="1"/>
</dbReference>
<accession>A0A7D9E7L5</accession>
<dbReference type="EMBL" id="CACRXK020004665">
    <property type="protein sequence ID" value="CAB4003570.1"/>
    <property type="molecule type" value="Genomic_DNA"/>
</dbReference>
<keyword evidence="3" id="KW-0342">GTP-binding</keyword>
<comment type="subcellular location">
    <subcellularLocation>
        <location evidence="7">Endomembrane system</location>
        <topology evidence="7">Lipid-anchor</topology>
    </subcellularLocation>
</comment>
<dbReference type="SMART" id="SM00175">
    <property type="entry name" value="RAB"/>
    <property type="match status" value="2"/>
</dbReference>
<dbReference type="PANTHER" id="PTHR47980">
    <property type="entry name" value="LD44762P"/>
    <property type="match status" value="1"/>
</dbReference>
<dbReference type="PROSITE" id="PS51419">
    <property type="entry name" value="RAB"/>
    <property type="match status" value="2"/>
</dbReference>
<keyword evidence="4" id="KW-0472">Membrane</keyword>